<gene>
    <name evidence="3" type="ordered locus">MTR_8g036780</name>
</gene>
<evidence type="ECO:0000256" key="1">
    <source>
        <dbReference type="SAM" id="MobiDB-lite"/>
    </source>
</evidence>
<reference evidence="3 5" key="2">
    <citation type="journal article" date="2014" name="BMC Genomics">
        <title>An improved genome release (version Mt4.0) for the model legume Medicago truncatula.</title>
        <authorList>
            <person name="Tang H."/>
            <person name="Krishnakumar V."/>
            <person name="Bidwell S."/>
            <person name="Rosen B."/>
            <person name="Chan A."/>
            <person name="Zhou S."/>
            <person name="Gentzbittel L."/>
            <person name="Childs K.L."/>
            <person name="Yandell M."/>
            <person name="Gundlach H."/>
            <person name="Mayer K.F."/>
            <person name="Schwartz D.C."/>
            <person name="Town C.D."/>
        </authorList>
    </citation>
    <scope>GENOME REANNOTATION</scope>
    <source>
        <strain evidence="4 5">cv. Jemalong A17</strain>
    </source>
</reference>
<dbReference type="InterPro" id="IPR052929">
    <property type="entry name" value="RNase_H-like_EbsB-rel"/>
</dbReference>
<dbReference type="PANTHER" id="PTHR47074:SF48">
    <property type="entry name" value="POLYNUCLEOTIDYL TRANSFERASE, RIBONUCLEASE H-LIKE SUPERFAMILY PROTEIN"/>
    <property type="match status" value="1"/>
</dbReference>
<feature type="domain" description="RNase H type-1" evidence="2">
    <location>
        <begin position="24"/>
        <end position="90"/>
    </location>
</feature>
<sequence length="114" mass="12988">MSRTQVTRQVEKWTKPSPGRYKSNVDASFSEPLDRVGIGICIKDEEGGFVLARTEWFSPITDVDRGEALALLKALGWVRNLHVWNMDFEVRSFEGVSEFAKQQITVHTCFVLIL</sequence>
<reference evidence="4" key="3">
    <citation type="submission" date="2015-04" db="UniProtKB">
        <authorList>
            <consortium name="EnsemblPlants"/>
        </authorList>
    </citation>
    <scope>IDENTIFICATION</scope>
    <source>
        <strain evidence="4">cv. Jemalong A17</strain>
    </source>
</reference>
<dbReference type="AlphaFoldDB" id="G7LDN5"/>
<accession>G7LDN5</accession>
<dbReference type="InterPro" id="IPR002156">
    <property type="entry name" value="RNaseH_domain"/>
</dbReference>
<dbReference type="EnsemblPlants" id="AET02182">
    <property type="protein sequence ID" value="AET02182"/>
    <property type="gene ID" value="MTR_8g036780"/>
</dbReference>
<organism evidence="3 5">
    <name type="scientific">Medicago truncatula</name>
    <name type="common">Barrel medic</name>
    <name type="synonym">Medicago tribuloides</name>
    <dbReference type="NCBI Taxonomy" id="3880"/>
    <lineage>
        <taxon>Eukaryota</taxon>
        <taxon>Viridiplantae</taxon>
        <taxon>Streptophyta</taxon>
        <taxon>Embryophyta</taxon>
        <taxon>Tracheophyta</taxon>
        <taxon>Spermatophyta</taxon>
        <taxon>Magnoliopsida</taxon>
        <taxon>eudicotyledons</taxon>
        <taxon>Gunneridae</taxon>
        <taxon>Pentapetalae</taxon>
        <taxon>rosids</taxon>
        <taxon>fabids</taxon>
        <taxon>Fabales</taxon>
        <taxon>Fabaceae</taxon>
        <taxon>Papilionoideae</taxon>
        <taxon>50 kb inversion clade</taxon>
        <taxon>NPAAA clade</taxon>
        <taxon>Hologalegina</taxon>
        <taxon>IRL clade</taxon>
        <taxon>Trifolieae</taxon>
        <taxon>Medicago</taxon>
    </lineage>
</organism>
<evidence type="ECO:0000313" key="3">
    <source>
        <dbReference type="EMBL" id="AET02182.1"/>
    </source>
</evidence>
<evidence type="ECO:0000313" key="5">
    <source>
        <dbReference type="Proteomes" id="UP000002051"/>
    </source>
</evidence>
<dbReference type="PANTHER" id="PTHR47074">
    <property type="entry name" value="BNAC02G40300D PROTEIN"/>
    <property type="match status" value="1"/>
</dbReference>
<feature type="region of interest" description="Disordered" evidence="1">
    <location>
        <begin position="1"/>
        <end position="20"/>
    </location>
</feature>
<dbReference type="GO" id="GO:0004523">
    <property type="term" value="F:RNA-DNA hybrid ribonuclease activity"/>
    <property type="evidence" value="ECO:0007669"/>
    <property type="project" value="InterPro"/>
</dbReference>
<dbReference type="HOGENOM" id="CLU_162942_0_0_1"/>
<dbReference type="Pfam" id="PF13456">
    <property type="entry name" value="RVT_3"/>
    <property type="match status" value="1"/>
</dbReference>
<dbReference type="Proteomes" id="UP000002051">
    <property type="component" value="Chromosome 8"/>
</dbReference>
<dbReference type="EMBL" id="CM001224">
    <property type="protein sequence ID" value="AET02182.1"/>
    <property type="molecule type" value="Genomic_DNA"/>
</dbReference>
<evidence type="ECO:0000259" key="2">
    <source>
        <dbReference type="Pfam" id="PF13456"/>
    </source>
</evidence>
<reference evidence="3 5" key="1">
    <citation type="journal article" date="2011" name="Nature">
        <title>The Medicago genome provides insight into the evolution of rhizobial symbioses.</title>
        <authorList>
            <person name="Young N.D."/>
            <person name="Debelle F."/>
            <person name="Oldroyd G.E."/>
            <person name="Geurts R."/>
            <person name="Cannon S.B."/>
            <person name="Udvardi M.K."/>
            <person name="Benedito V.A."/>
            <person name="Mayer K.F."/>
            <person name="Gouzy J."/>
            <person name="Schoof H."/>
            <person name="Van de Peer Y."/>
            <person name="Proost S."/>
            <person name="Cook D.R."/>
            <person name="Meyers B.C."/>
            <person name="Spannagl M."/>
            <person name="Cheung F."/>
            <person name="De Mita S."/>
            <person name="Krishnakumar V."/>
            <person name="Gundlach H."/>
            <person name="Zhou S."/>
            <person name="Mudge J."/>
            <person name="Bharti A.K."/>
            <person name="Murray J.D."/>
            <person name="Naoumkina M.A."/>
            <person name="Rosen B."/>
            <person name="Silverstein K.A."/>
            <person name="Tang H."/>
            <person name="Rombauts S."/>
            <person name="Zhao P.X."/>
            <person name="Zhou P."/>
            <person name="Barbe V."/>
            <person name="Bardou P."/>
            <person name="Bechner M."/>
            <person name="Bellec A."/>
            <person name="Berger A."/>
            <person name="Berges H."/>
            <person name="Bidwell S."/>
            <person name="Bisseling T."/>
            <person name="Choisne N."/>
            <person name="Couloux A."/>
            <person name="Denny R."/>
            <person name="Deshpande S."/>
            <person name="Dai X."/>
            <person name="Doyle J.J."/>
            <person name="Dudez A.M."/>
            <person name="Farmer A.D."/>
            <person name="Fouteau S."/>
            <person name="Franken C."/>
            <person name="Gibelin C."/>
            <person name="Gish J."/>
            <person name="Goldstein S."/>
            <person name="Gonzalez A.J."/>
            <person name="Green P.J."/>
            <person name="Hallab A."/>
            <person name="Hartog M."/>
            <person name="Hua A."/>
            <person name="Humphray S.J."/>
            <person name="Jeong D.H."/>
            <person name="Jing Y."/>
            <person name="Jocker A."/>
            <person name="Kenton S.M."/>
            <person name="Kim D.J."/>
            <person name="Klee K."/>
            <person name="Lai H."/>
            <person name="Lang C."/>
            <person name="Lin S."/>
            <person name="Macmil S.L."/>
            <person name="Magdelenat G."/>
            <person name="Matthews L."/>
            <person name="McCorrison J."/>
            <person name="Monaghan E.L."/>
            <person name="Mun J.H."/>
            <person name="Najar F.Z."/>
            <person name="Nicholson C."/>
            <person name="Noirot C."/>
            <person name="O'Bleness M."/>
            <person name="Paule C.R."/>
            <person name="Poulain J."/>
            <person name="Prion F."/>
            <person name="Qin B."/>
            <person name="Qu C."/>
            <person name="Retzel E.F."/>
            <person name="Riddle C."/>
            <person name="Sallet E."/>
            <person name="Samain S."/>
            <person name="Samson N."/>
            <person name="Sanders I."/>
            <person name="Saurat O."/>
            <person name="Scarpelli C."/>
            <person name="Schiex T."/>
            <person name="Segurens B."/>
            <person name="Severin A.J."/>
            <person name="Sherrier D.J."/>
            <person name="Shi R."/>
            <person name="Sims S."/>
            <person name="Singer S.R."/>
            <person name="Sinharoy S."/>
            <person name="Sterck L."/>
            <person name="Viollet A."/>
            <person name="Wang B.B."/>
            <person name="Wang K."/>
            <person name="Wang M."/>
            <person name="Wang X."/>
            <person name="Warfsmann J."/>
            <person name="Weissenbach J."/>
            <person name="White D.D."/>
            <person name="White J.D."/>
            <person name="Wiley G.B."/>
            <person name="Wincker P."/>
            <person name="Xing Y."/>
            <person name="Yang L."/>
            <person name="Yao Z."/>
            <person name="Ying F."/>
            <person name="Zhai J."/>
            <person name="Zhou L."/>
            <person name="Zuber A."/>
            <person name="Denarie J."/>
            <person name="Dixon R.A."/>
            <person name="May G.D."/>
            <person name="Schwartz D.C."/>
            <person name="Rogers J."/>
            <person name="Quetier F."/>
            <person name="Town C.D."/>
            <person name="Roe B.A."/>
        </authorList>
    </citation>
    <scope>NUCLEOTIDE SEQUENCE [LARGE SCALE GENOMIC DNA]</scope>
    <source>
        <strain evidence="3">A17</strain>
        <strain evidence="4 5">cv. Jemalong A17</strain>
    </source>
</reference>
<protein>
    <recommendedName>
        <fullName evidence="2">RNase H type-1 domain-containing protein</fullName>
    </recommendedName>
</protein>
<dbReference type="GO" id="GO:0003676">
    <property type="term" value="F:nucleic acid binding"/>
    <property type="evidence" value="ECO:0007669"/>
    <property type="project" value="InterPro"/>
</dbReference>
<dbReference type="PaxDb" id="3880-AET02182"/>
<name>G7LDN5_MEDTR</name>
<evidence type="ECO:0000313" key="4">
    <source>
        <dbReference type="EnsemblPlants" id="AET02182"/>
    </source>
</evidence>
<keyword evidence="5" id="KW-1185">Reference proteome</keyword>
<proteinExistence type="predicted"/>